<dbReference type="InterPro" id="IPR012134">
    <property type="entry name" value="Glu-5-SA_DH"/>
</dbReference>
<evidence type="ECO:0000256" key="1">
    <source>
        <dbReference type="ARBA" id="ARBA00004985"/>
    </source>
</evidence>
<proteinExistence type="inferred from homology"/>
<dbReference type="NCBIfam" id="TIGR00407">
    <property type="entry name" value="proA"/>
    <property type="match status" value="1"/>
</dbReference>
<sequence length="425" mass="45748">MSLTNSSPESAAQAARKASRIIATLPNSTRDVALKSIHSALQSSKDEILAANAKDMSLAQSSLSSTNNSILKRLDLSGAGKYDSMLEGITSVLSLPDPIGVVDLETRLPNGLLLTRQTCPIGVLLIIFEARPEVIVNITALALKSGNAAILKGGKESTHSFTTIANVISSALSKTEIPNDAIQLVITRDAVGPLLKLNREIDLVIPRGSNELVKYCQQNARMPVLGHADGLCSIYLHSDAAEDIAIPVVLDSKINYPAACNAVETLLVHESLLETLWPRIADALLKHNVKLKCDERSRLALPRSESVLSSEPADYETEFLELTLAIKTVTSDSEAVEWINTHGSHHTDCIITNVKAVADMFMGSVDSACAFWNCSTRFADGGRFGFGTEVGISTNKIHARGPVGLEGLMIYEYRLRGEGQTVGRY</sequence>
<dbReference type="HAMAP" id="MF_00412">
    <property type="entry name" value="ProA"/>
    <property type="match status" value="1"/>
</dbReference>
<dbReference type="UniPathway" id="UPA00098">
    <property type="reaction ID" value="UER00360"/>
</dbReference>
<dbReference type="NCBIfam" id="NF001221">
    <property type="entry name" value="PRK00197.1"/>
    <property type="match status" value="1"/>
</dbReference>
<evidence type="ECO:0000256" key="9">
    <source>
        <dbReference type="ARBA" id="ARBA00060997"/>
    </source>
</evidence>
<evidence type="ECO:0000256" key="4">
    <source>
        <dbReference type="ARBA" id="ARBA00022650"/>
    </source>
</evidence>
<evidence type="ECO:0000313" key="14">
    <source>
        <dbReference type="Proteomes" id="UP000799421"/>
    </source>
</evidence>
<dbReference type="PANTHER" id="PTHR11063">
    <property type="entry name" value="GLUTAMATE SEMIALDEHYDE DEHYDROGENASE"/>
    <property type="match status" value="1"/>
</dbReference>
<keyword evidence="14" id="KW-1185">Reference proteome</keyword>
<dbReference type="GO" id="GO:0055129">
    <property type="term" value="P:L-proline biosynthetic process"/>
    <property type="evidence" value="ECO:0007669"/>
    <property type="project" value="UniProtKB-UniPathway"/>
</dbReference>
<organism evidence="13 14">
    <name type="scientific">Piedraia hortae CBS 480.64</name>
    <dbReference type="NCBI Taxonomy" id="1314780"/>
    <lineage>
        <taxon>Eukaryota</taxon>
        <taxon>Fungi</taxon>
        <taxon>Dikarya</taxon>
        <taxon>Ascomycota</taxon>
        <taxon>Pezizomycotina</taxon>
        <taxon>Dothideomycetes</taxon>
        <taxon>Dothideomycetidae</taxon>
        <taxon>Capnodiales</taxon>
        <taxon>Piedraiaceae</taxon>
        <taxon>Piedraia</taxon>
    </lineage>
</organism>
<gene>
    <name evidence="13" type="ORF">K470DRAFT_258804</name>
</gene>
<feature type="domain" description="Aldehyde dehydrogenase" evidence="12">
    <location>
        <begin position="8"/>
        <end position="294"/>
    </location>
</feature>
<evidence type="ECO:0000256" key="10">
    <source>
        <dbReference type="ARBA" id="ARBA00075718"/>
    </source>
</evidence>
<reference evidence="13" key="1">
    <citation type="journal article" date="2020" name="Stud. Mycol.">
        <title>101 Dothideomycetes genomes: a test case for predicting lifestyles and emergence of pathogens.</title>
        <authorList>
            <person name="Haridas S."/>
            <person name="Albert R."/>
            <person name="Binder M."/>
            <person name="Bloem J."/>
            <person name="Labutti K."/>
            <person name="Salamov A."/>
            <person name="Andreopoulos B."/>
            <person name="Baker S."/>
            <person name="Barry K."/>
            <person name="Bills G."/>
            <person name="Bluhm B."/>
            <person name="Cannon C."/>
            <person name="Castanera R."/>
            <person name="Culley D."/>
            <person name="Daum C."/>
            <person name="Ezra D."/>
            <person name="Gonzalez J."/>
            <person name="Henrissat B."/>
            <person name="Kuo A."/>
            <person name="Liang C."/>
            <person name="Lipzen A."/>
            <person name="Lutzoni F."/>
            <person name="Magnuson J."/>
            <person name="Mondo S."/>
            <person name="Nolan M."/>
            <person name="Ohm R."/>
            <person name="Pangilinan J."/>
            <person name="Park H.-J."/>
            <person name="Ramirez L."/>
            <person name="Alfaro M."/>
            <person name="Sun H."/>
            <person name="Tritt A."/>
            <person name="Yoshinaga Y."/>
            <person name="Zwiers L.-H."/>
            <person name="Turgeon B."/>
            <person name="Goodwin S."/>
            <person name="Spatafora J."/>
            <person name="Crous P."/>
            <person name="Grigoriev I."/>
        </authorList>
    </citation>
    <scope>NUCLEOTIDE SEQUENCE</scope>
    <source>
        <strain evidence="13">CBS 480.64</strain>
    </source>
</reference>
<dbReference type="EMBL" id="MU005992">
    <property type="protein sequence ID" value="KAF2859463.1"/>
    <property type="molecule type" value="Genomic_DNA"/>
</dbReference>
<name>A0A6A7BWE9_9PEZI</name>
<evidence type="ECO:0000256" key="3">
    <source>
        <dbReference type="ARBA" id="ARBA00022605"/>
    </source>
</evidence>
<dbReference type="InterPro" id="IPR016163">
    <property type="entry name" value="Ald_DH_C"/>
</dbReference>
<dbReference type="InterPro" id="IPR016162">
    <property type="entry name" value="Ald_DH_N"/>
</dbReference>
<dbReference type="InterPro" id="IPR000965">
    <property type="entry name" value="GPR_dom"/>
</dbReference>
<dbReference type="InterPro" id="IPR015590">
    <property type="entry name" value="Aldehyde_DH_dom"/>
</dbReference>
<dbReference type="Gene3D" id="3.40.309.10">
    <property type="entry name" value="Aldehyde Dehydrogenase, Chain A, domain 2"/>
    <property type="match status" value="1"/>
</dbReference>
<comment type="catalytic activity">
    <reaction evidence="7">
        <text>L-glutamate 5-semialdehyde + phosphate + NADP(+) = L-glutamyl 5-phosphate + NADPH + H(+)</text>
        <dbReference type="Rhea" id="RHEA:19541"/>
        <dbReference type="ChEBI" id="CHEBI:15378"/>
        <dbReference type="ChEBI" id="CHEBI:43474"/>
        <dbReference type="ChEBI" id="CHEBI:57783"/>
        <dbReference type="ChEBI" id="CHEBI:58066"/>
        <dbReference type="ChEBI" id="CHEBI:58274"/>
        <dbReference type="ChEBI" id="CHEBI:58349"/>
        <dbReference type="EC" id="1.2.1.41"/>
    </reaction>
</comment>
<dbReference type="SUPFAM" id="SSF53720">
    <property type="entry name" value="ALDH-like"/>
    <property type="match status" value="1"/>
</dbReference>
<dbReference type="Gene3D" id="3.40.605.10">
    <property type="entry name" value="Aldehyde Dehydrogenase, Chain A, domain 1"/>
    <property type="match status" value="1"/>
</dbReference>
<keyword evidence="3" id="KW-0028">Amino-acid biosynthesis</keyword>
<dbReference type="PIRSF" id="PIRSF000151">
    <property type="entry name" value="GPR"/>
    <property type="match status" value="1"/>
</dbReference>
<evidence type="ECO:0000256" key="5">
    <source>
        <dbReference type="ARBA" id="ARBA00022857"/>
    </source>
</evidence>
<evidence type="ECO:0000256" key="2">
    <source>
        <dbReference type="ARBA" id="ARBA00013002"/>
    </source>
</evidence>
<evidence type="ECO:0000313" key="13">
    <source>
        <dbReference type="EMBL" id="KAF2859463.1"/>
    </source>
</evidence>
<dbReference type="InterPro" id="IPR016161">
    <property type="entry name" value="Ald_DH/histidinol_DH"/>
</dbReference>
<dbReference type="InterPro" id="IPR020593">
    <property type="entry name" value="G-glutamylP_reductase_CS"/>
</dbReference>
<dbReference type="EC" id="1.2.1.41" evidence="2"/>
<dbReference type="GO" id="GO:0050661">
    <property type="term" value="F:NADP binding"/>
    <property type="evidence" value="ECO:0007669"/>
    <property type="project" value="InterPro"/>
</dbReference>
<evidence type="ECO:0000256" key="7">
    <source>
        <dbReference type="ARBA" id="ARBA00049024"/>
    </source>
</evidence>
<dbReference type="PROSITE" id="PS01223">
    <property type="entry name" value="PROA"/>
    <property type="match status" value="1"/>
</dbReference>
<evidence type="ECO:0000256" key="6">
    <source>
        <dbReference type="ARBA" id="ARBA00023002"/>
    </source>
</evidence>
<comment type="similarity">
    <text evidence="9">Belongs to the gamma-glutamyl phosphate reductase family.</text>
</comment>
<evidence type="ECO:0000259" key="12">
    <source>
        <dbReference type="Pfam" id="PF00171"/>
    </source>
</evidence>
<dbReference type="GO" id="GO:0004350">
    <property type="term" value="F:glutamate-5-semialdehyde dehydrogenase activity"/>
    <property type="evidence" value="ECO:0007669"/>
    <property type="project" value="UniProtKB-EC"/>
</dbReference>
<evidence type="ECO:0000256" key="8">
    <source>
        <dbReference type="ARBA" id="ARBA00059423"/>
    </source>
</evidence>
<protein>
    <recommendedName>
        <fullName evidence="2">glutamate-5-semialdehyde dehydrogenase</fullName>
        <ecNumber evidence="2">1.2.1.41</ecNumber>
    </recommendedName>
    <alternativeName>
        <fullName evidence="11">Glutamate-5-semialdehyde dehydrogenase</fullName>
    </alternativeName>
    <alternativeName>
        <fullName evidence="10">Glutamyl-gamma-semialdehyde dehydrogenase</fullName>
    </alternativeName>
</protein>
<dbReference type="Pfam" id="PF00171">
    <property type="entry name" value="Aldedh"/>
    <property type="match status" value="1"/>
</dbReference>
<dbReference type="CDD" id="cd07079">
    <property type="entry name" value="ALDH_F18-19_ProA-GPR"/>
    <property type="match status" value="1"/>
</dbReference>
<comment type="pathway">
    <text evidence="1">Amino-acid biosynthesis; L-proline biosynthesis; L-glutamate 5-semialdehyde from L-glutamate: step 2/2.</text>
</comment>
<dbReference type="OrthoDB" id="1934954at2759"/>
<dbReference type="FunFam" id="3.40.309.10:FF:000006">
    <property type="entry name" value="Gamma-glutamyl phosphate reductase"/>
    <property type="match status" value="1"/>
</dbReference>
<dbReference type="Proteomes" id="UP000799421">
    <property type="component" value="Unassembled WGS sequence"/>
</dbReference>
<keyword evidence="4" id="KW-0641">Proline biosynthesis</keyword>
<dbReference type="AlphaFoldDB" id="A0A6A7BWE9"/>
<keyword evidence="5" id="KW-0521">NADP</keyword>
<evidence type="ECO:0000256" key="11">
    <source>
        <dbReference type="ARBA" id="ARBA00077451"/>
    </source>
</evidence>
<accession>A0A6A7BWE9</accession>
<keyword evidence="6" id="KW-0560">Oxidoreductase</keyword>
<dbReference type="PANTHER" id="PTHR11063:SF8">
    <property type="entry name" value="DELTA-1-PYRROLINE-5-CARBOXYLATE SYNTHASE"/>
    <property type="match status" value="1"/>
</dbReference>
<comment type="function">
    <text evidence="8">Catalyzes the NADPH dependent reduction of L-gamma-glutamyl 5-phosphate into L-glutamate 5-semialdehyde and phosphate. The product spontaneously undergoes cyclization to form 1-pyrroline-5-carboxylate.</text>
</comment>